<dbReference type="InterPro" id="IPR017441">
    <property type="entry name" value="Protein_kinase_ATP_BS"/>
</dbReference>
<evidence type="ECO:0000259" key="2">
    <source>
        <dbReference type="PROSITE" id="PS50011"/>
    </source>
</evidence>
<reference evidence="4" key="1">
    <citation type="submission" date="2016-11" db="UniProtKB">
        <authorList>
            <consortium name="WormBaseParasite"/>
        </authorList>
    </citation>
    <scope>IDENTIFICATION</scope>
</reference>
<dbReference type="WBParaSite" id="L893_g33763.t1">
    <property type="protein sequence ID" value="L893_g33763.t1"/>
    <property type="gene ID" value="L893_g33763"/>
</dbReference>
<dbReference type="PANTHER" id="PTHR11909">
    <property type="entry name" value="CASEIN KINASE-RELATED"/>
    <property type="match status" value="1"/>
</dbReference>
<name>A0A1I8A7F7_9BILA</name>
<accession>A0A1I8A7F7</accession>
<dbReference type="InterPro" id="IPR011009">
    <property type="entry name" value="Kinase-like_dom_sf"/>
</dbReference>
<dbReference type="PROSITE" id="PS00107">
    <property type="entry name" value="PROTEIN_KINASE_ATP"/>
    <property type="match status" value="1"/>
</dbReference>
<dbReference type="InterPro" id="IPR050235">
    <property type="entry name" value="CK1_Ser-Thr_kinase"/>
</dbReference>
<dbReference type="PROSITE" id="PS50011">
    <property type="entry name" value="PROTEIN_KINASE_DOM"/>
    <property type="match status" value="1"/>
</dbReference>
<keyword evidence="3" id="KW-1185">Reference proteome</keyword>
<protein>
    <submittedName>
        <fullName evidence="4">Protein kinase domain-containing protein</fullName>
    </submittedName>
</protein>
<evidence type="ECO:0000256" key="1">
    <source>
        <dbReference type="PROSITE-ProRule" id="PRU10141"/>
    </source>
</evidence>
<keyword evidence="1" id="KW-0547">Nucleotide-binding</keyword>
<dbReference type="GO" id="GO:0004672">
    <property type="term" value="F:protein kinase activity"/>
    <property type="evidence" value="ECO:0007669"/>
    <property type="project" value="InterPro"/>
</dbReference>
<dbReference type="Gene3D" id="1.10.510.10">
    <property type="entry name" value="Transferase(Phosphotransferase) domain 1"/>
    <property type="match status" value="1"/>
</dbReference>
<dbReference type="SUPFAM" id="SSF56112">
    <property type="entry name" value="Protein kinase-like (PK-like)"/>
    <property type="match status" value="1"/>
</dbReference>
<dbReference type="Proteomes" id="UP000095287">
    <property type="component" value="Unplaced"/>
</dbReference>
<dbReference type="GO" id="GO:0005524">
    <property type="term" value="F:ATP binding"/>
    <property type="evidence" value="ECO:0007669"/>
    <property type="project" value="UniProtKB-UniRule"/>
</dbReference>
<dbReference type="Pfam" id="PF00069">
    <property type="entry name" value="Pkinase"/>
    <property type="match status" value="1"/>
</dbReference>
<organism evidence="3 4">
    <name type="scientific">Steinernema glaseri</name>
    <dbReference type="NCBI Taxonomy" id="37863"/>
    <lineage>
        <taxon>Eukaryota</taxon>
        <taxon>Metazoa</taxon>
        <taxon>Ecdysozoa</taxon>
        <taxon>Nematoda</taxon>
        <taxon>Chromadorea</taxon>
        <taxon>Rhabditida</taxon>
        <taxon>Tylenchina</taxon>
        <taxon>Panagrolaimomorpha</taxon>
        <taxon>Strongyloidoidea</taxon>
        <taxon>Steinernematidae</taxon>
        <taxon>Steinernema</taxon>
    </lineage>
</organism>
<evidence type="ECO:0000313" key="3">
    <source>
        <dbReference type="Proteomes" id="UP000095287"/>
    </source>
</evidence>
<feature type="domain" description="Protein kinase" evidence="2">
    <location>
        <begin position="19"/>
        <end position="285"/>
    </location>
</feature>
<sequence>MTAANLVKFDELHRINDKWTVVRMLGCGSFGVVYKVCDNEGFLYALKTEKYTPKNALKVEVQVLQTAEKQKLKHFLKLFDTGTCKSPDGEQVLYMVMDLAGSSLDALRRLRKDRRFTLPCALTLGIHFIDVIEELHSLGYQHRDIKAANLAVGTVDRTQFYIIDFGLSRSIFDEFGAMRRPRKVAPFRGTVRYAPLACHILRETCRKDDLESWLYSQIEYTRGSLPWRDLNNIIDVGLYKERCRHDIGLGELMGGCPREYIYILRYLDSVTFYEKPDYDKCRRYLKDAASVLGDFKPTYDWINEDLRAGNGNADVTVEAKSELAPKPI</sequence>
<dbReference type="InterPro" id="IPR000719">
    <property type="entry name" value="Prot_kinase_dom"/>
</dbReference>
<evidence type="ECO:0000313" key="4">
    <source>
        <dbReference type="WBParaSite" id="L893_g33763.t1"/>
    </source>
</evidence>
<keyword evidence="1" id="KW-0067">ATP-binding</keyword>
<feature type="binding site" evidence="1">
    <location>
        <position position="47"/>
    </location>
    <ligand>
        <name>ATP</name>
        <dbReference type="ChEBI" id="CHEBI:30616"/>
    </ligand>
</feature>
<dbReference type="AlphaFoldDB" id="A0A1I8A7F7"/>
<proteinExistence type="predicted"/>
<dbReference type="SMART" id="SM00220">
    <property type="entry name" value="S_TKc"/>
    <property type="match status" value="1"/>
</dbReference>